<proteinExistence type="predicted"/>
<dbReference type="EMBL" id="CP000843">
    <property type="protein sequence ID" value="ABW33156.1"/>
    <property type="molecule type" value="Genomic_DNA"/>
</dbReference>
<sequence length="53" mass="6288">MAYEYHRNPDEFLICEGFWVAAPGFIQNKVHRPNYFEQTWQEATGKVKQLSLV</sequence>
<evidence type="ECO:0000313" key="1">
    <source>
        <dbReference type="EMBL" id="ABW33156.1"/>
    </source>
</evidence>
<protein>
    <submittedName>
        <fullName evidence="1">Uncharacterized protein</fullName>
    </submittedName>
</protein>
<reference evidence="1 2" key="1">
    <citation type="journal article" date="2008" name="Proc. Natl. Acad. Sci. U.S.A.">
        <title>Niche adaptation and genome expansion in the chlorophyll d-producing cyanobacterium Acaryochloris marina.</title>
        <authorList>
            <person name="Swingley W.D."/>
            <person name="Chen M."/>
            <person name="Cheung P.C."/>
            <person name="Conrad A.L."/>
            <person name="Dejesa L.C."/>
            <person name="Hao J."/>
            <person name="Honchak B.M."/>
            <person name="Karbach L.E."/>
            <person name="Kurdoglu A."/>
            <person name="Lahiri S."/>
            <person name="Mastrian S.D."/>
            <person name="Miyashita H."/>
            <person name="Page L."/>
            <person name="Ramakrishna P."/>
            <person name="Satoh S."/>
            <person name="Sattley W.M."/>
            <person name="Shimada Y."/>
            <person name="Taylor H.L."/>
            <person name="Tomo T."/>
            <person name="Tsuchiya T."/>
            <person name="Wang Z.T."/>
            <person name="Raymond J."/>
            <person name="Mimuro M."/>
            <person name="Blankenship R.E."/>
            <person name="Touchman J.W."/>
        </authorList>
    </citation>
    <scope>NUCLEOTIDE SEQUENCE [LARGE SCALE GENOMIC DNA]</scope>
    <source>
        <strain evidence="2">MBIC 11017</strain>
        <plasmid evidence="2">Plasmid pREB6</plasmid>
    </source>
</reference>
<organism evidence="1 2">
    <name type="scientific">Acaryochloris marina (strain MBIC 11017)</name>
    <dbReference type="NCBI Taxonomy" id="329726"/>
    <lineage>
        <taxon>Bacteria</taxon>
        <taxon>Bacillati</taxon>
        <taxon>Cyanobacteriota</taxon>
        <taxon>Cyanophyceae</taxon>
        <taxon>Acaryochloridales</taxon>
        <taxon>Acaryochloridaceae</taxon>
        <taxon>Acaryochloris</taxon>
    </lineage>
</organism>
<accession>A8ZQ09</accession>
<dbReference type="Proteomes" id="UP000000268">
    <property type="component" value="Plasmid pREB6"/>
</dbReference>
<keyword evidence="2" id="KW-1185">Reference proteome</keyword>
<geneLocation type="plasmid" evidence="1 2">
    <name>pREB6</name>
</geneLocation>
<name>A8ZQ09_ACAM1</name>
<keyword evidence="1" id="KW-0614">Plasmid</keyword>
<dbReference type="RefSeq" id="WP_012168100.1">
    <property type="nucleotide sequence ID" value="NC_009931.1"/>
</dbReference>
<dbReference type="KEGG" id="amr:AM1_F0026"/>
<dbReference type="AlphaFoldDB" id="A8ZQ09"/>
<gene>
    <name evidence="1" type="ordered locus">AM1_F0026</name>
</gene>
<evidence type="ECO:0000313" key="2">
    <source>
        <dbReference type="Proteomes" id="UP000000268"/>
    </source>
</evidence>
<dbReference type="HOGENOM" id="CLU_3057377_0_0_3"/>